<protein>
    <submittedName>
        <fullName evidence="2">Uncharacterized protein</fullName>
    </submittedName>
</protein>
<comment type="caution">
    <text evidence="2">The sequence shown here is derived from an EMBL/GenBank/DDBJ whole genome shotgun (WGS) entry which is preliminary data.</text>
</comment>
<keyword evidence="1" id="KW-0732">Signal</keyword>
<evidence type="ECO:0000256" key="1">
    <source>
        <dbReference type="SAM" id="SignalP"/>
    </source>
</evidence>
<reference evidence="2" key="1">
    <citation type="submission" date="2020-12" db="EMBL/GenBank/DDBJ databases">
        <title>Marinomonas arctica sp. nov., a psychrotolerant bacterium isolated from the Arctic.</title>
        <authorList>
            <person name="Zhang Y."/>
        </authorList>
    </citation>
    <scope>NUCLEOTIDE SEQUENCE</scope>
    <source>
        <strain evidence="2">C1424</strain>
    </source>
</reference>
<dbReference type="EMBL" id="JAEMNX010000020">
    <property type="protein sequence ID" value="MBJ7539099.1"/>
    <property type="molecule type" value="Genomic_DNA"/>
</dbReference>
<proteinExistence type="predicted"/>
<gene>
    <name evidence="2" type="ORF">I8J31_15585</name>
</gene>
<sequence length="108" mass="12098">MIKLNKTLFVSTCLVAAMSTSAIARENRTTLCVHDNQTRIIDIVYSGEGNVPCEVQYTKLGETKTLWSANYKVGYCENKATAFVEKQIGWGWSCDLVAHDEMKEETAQ</sequence>
<evidence type="ECO:0000313" key="2">
    <source>
        <dbReference type="EMBL" id="MBJ7539099.1"/>
    </source>
</evidence>
<dbReference type="AlphaFoldDB" id="A0A934JSB1"/>
<evidence type="ECO:0000313" key="3">
    <source>
        <dbReference type="Proteomes" id="UP000628710"/>
    </source>
</evidence>
<keyword evidence="3" id="KW-1185">Reference proteome</keyword>
<feature type="chain" id="PRO_5037380760" evidence="1">
    <location>
        <begin position="25"/>
        <end position="108"/>
    </location>
</feature>
<name>A0A934JSB1_9GAMM</name>
<feature type="signal peptide" evidence="1">
    <location>
        <begin position="1"/>
        <end position="24"/>
    </location>
</feature>
<dbReference type="RefSeq" id="WP_199469497.1">
    <property type="nucleotide sequence ID" value="NZ_JAEMNX010000020.1"/>
</dbReference>
<dbReference type="Proteomes" id="UP000628710">
    <property type="component" value="Unassembled WGS sequence"/>
</dbReference>
<organism evidence="2 3">
    <name type="scientific">Marinomonas transparens</name>
    <dbReference type="NCBI Taxonomy" id="2795388"/>
    <lineage>
        <taxon>Bacteria</taxon>
        <taxon>Pseudomonadati</taxon>
        <taxon>Pseudomonadota</taxon>
        <taxon>Gammaproteobacteria</taxon>
        <taxon>Oceanospirillales</taxon>
        <taxon>Oceanospirillaceae</taxon>
        <taxon>Marinomonas</taxon>
    </lineage>
</organism>
<accession>A0A934JSB1</accession>